<dbReference type="InterPro" id="IPR005158">
    <property type="entry name" value="BTAD"/>
</dbReference>
<dbReference type="SUPFAM" id="SSF48452">
    <property type="entry name" value="TPR-like"/>
    <property type="match status" value="3"/>
</dbReference>
<dbReference type="InterPro" id="IPR016032">
    <property type="entry name" value="Sig_transdc_resp-reg_C-effctor"/>
</dbReference>
<reference evidence="7 8" key="1">
    <citation type="submission" date="2019-06" db="EMBL/GenBank/DDBJ databases">
        <title>Sequencing the genomes of 1000 actinobacteria strains.</title>
        <authorList>
            <person name="Klenk H.-P."/>
        </authorList>
    </citation>
    <scope>NUCLEOTIDE SEQUENCE [LARGE SCALE GENOMIC DNA]</scope>
    <source>
        <strain evidence="7 8">DSM 45511</strain>
    </source>
</reference>
<feature type="DNA-binding region" description="OmpR/PhoB-type" evidence="5">
    <location>
        <begin position="1"/>
        <end position="95"/>
    </location>
</feature>
<dbReference type="SMART" id="SM01043">
    <property type="entry name" value="BTAD"/>
    <property type="match status" value="1"/>
</dbReference>
<dbReference type="InterPro" id="IPR011990">
    <property type="entry name" value="TPR-like_helical_dom_sf"/>
</dbReference>
<dbReference type="Proteomes" id="UP000319818">
    <property type="component" value="Unassembled WGS sequence"/>
</dbReference>
<gene>
    <name evidence="7" type="ORF">FB388_4052</name>
</gene>
<evidence type="ECO:0000313" key="8">
    <source>
        <dbReference type="Proteomes" id="UP000319818"/>
    </source>
</evidence>
<dbReference type="InterPro" id="IPR001867">
    <property type="entry name" value="OmpR/PhoB-type_DNA-bd"/>
</dbReference>
<evidence type="ECO:0000256" key="2">
    <source>
        <dbReference type="ARBA" id="ARBA00023015"/>
    </source>
</evidence>
<dbReference type="PROSITE" id="PS51755">
    <property type="entry name" value="OMPR_PHOB"/>
    <property type="match status" value="1"/>
</dbReference>
<comment type="similarity">
    <text evidence="1">Belongs to the AfsR/DnrI/RedD regulatory family.</text>
</comment>
<dbReference type="InterPro" id="IPR019734">
    <property type="entry name" value="TPR_rpt"/>
</dbReference>
<dbReference type="InterPro" id="IPR051677">
    <property type="entry name" value="AfsR-DnrI-RedD_regulator"/>
</dbReference>
<keyword evidence="3 5" id="KW-0238">DNA-binding</keyword>
<evidence type="ECO:0000256" key="4">
    <source>
        <dbReference type="ARBA" id="ARBA00023163"/>
    </source>
</evidence>
<dbReference type="Pfam" id="PF03704">
    <property type="entry name" value="BTAD"/>
    <property type="match status" value="1"/>
</dbReference>
<evidence type="ECO:0000313" key="7">
    <source>
        <dbReference type="EMBL" id="TQM36865.1"/>
    </source>
</evidence>
<dbReference type="AlphaFoldDB" id="A0A543FSQ4"/>
<dbReference type="CDD" id="cd15831">
    <property type="entry name" value="BTAD"/>
    <property type="match status" value="1"/>
</dbReference>
<evidence type="ECO:0000256" key="5">
    <source>
        <dbReference type="PROSITE-ProRule" id="PRU01091"/>
    </source>
</evidence>
<dbReference type="Gene3D" id="1.10.10.10">
    <property type="entry name" value="Winged helix-like DNA-binding domain superfamily/Winged helix DNA-binding domain"/>
    <property type="match status" value="1"/>
</dbReference>
<dbReference type="SUPFAM" id="SSF52540">
    <property type="entry name" value="P-loop containing nucleoside triphosphate hydrolases"/>
    <property type="match status" value="1"/>
</dbReference>
<dbReference type="InterPro" id="IPR027417">
    <property type="entry name" value="P-loop_NTPase"/>
</dbReference>
<sequence>MEFRILGPVEVRGPRGQARLGGRRPVMLLATLALEGDRTVSHDRLIASVWEDEPPSAVAAALHTYVSRLRRAFADVEPSDTPRILTRPGGYQLVVHPGELDLDLFREQVTSARAAAAAGRAGDAASALASALARWRGPALNGLPGRLAQQAAVLDEEQVTAFEQYIALRMELGADAELVPELRAAIASHPLRERLREQLVLALFRCGRQAEALAAYQEVRRLLDDELGVRPGPALQELHRRVLSGDAVIARQPAPTAGPPVPRQLPSDVAHFTGRAGPLAELDALLLRPPQSTGAVPVAVVEGVGGVGKTALALHWAHRTAQRWPDGQLYVDLRGSARTAAVEPGEALARFLRGLGVPQDQIPVDPEEQAASYRSLVSGKRVLILLDNAGNAEQVRPLLPGSPTCAVLVTTRWDTGGLTATHGASRIILDVLPDQDAETLLARTIGPDRAAAEPDAVAQLVRLCGHLPLALRIAAAQLRGDRGRPVAAHVAELAGSDRLDRLGFDDDQYGDVRASFDLSYRALRPAAARLFRLLGLAPGPDTEPRAAAALGGVPLGQATLLLGELTAAHLVERPTPGRAQLHDLLRLYAADRARCEDSEAERDGALRRLHTFYLDSADAAARLLYPEVASLPDAPREPEVEPLCPSDRGDAVGWLDTERTNLVATVRHTAEHGPHPFAWHLAHALRSCFYFRMNGGDWLETARLGLQAADAAHDPGGRMVMLLSHADAHFCLGAYERALDLASRALPLSRRLGDRRVEAEIMKWSGLAGWLLGRLHEAVANLSRAVAAYREVAEPFGETSAHIGLGIVYDDLARWDDALHHDRCALDLAERTGNRYGKALALHCTGMVYASLGHWSEALGLHAEVLARYRELGTRYHEASALYSAAVVHRDAGRCAAARTDAEQSLATARETGDRRTEANALNTLATVDALEGRFSDAVDGHERARELAARTGFRRAEVEALTGLAVASGGLGDLEGALAAGTAALEGARGSGFRMWEANALSALADAHTACGQLLQAVDHAERALDLHHEIGYLLGEARALESLGRALQARDGTESATPHQRRARAILAGLRAPGRQGDSVRHP</sequence>
<dbReference type="RefSeq" id="WP_142103714.1">
    <property type="nucleotide sequence ID" value="NZ_VFPH01000002.1"/>
</dbReference>
<proteinExistence type="inferred from homology"/>
<comment type="caution">
    <text evidence="7">The sequence shown here is derived from an EMBL/GenBank/DDBJ whole genome shotgun (WGS) entry which is preliminary data.</text>
</comment>
<dbReference type="Pfam" id="PF00486">
    <property type="entry name" value="Trans_reg_C"/>
    <property type="match status" value="1"/>
</dbReference>
<name>A0A543FSQ4_9PSEU</name>
<dbReference type="SMART" id="SM00028">
    <property type="entry name" value="TPR"/>
    <property type="match status" value="8"/>
</dbReference>
<dbReference type="Pfam" id="PF13424">
    <property type="entry name" value="TPR_12"/>
    <property type="match status" value="1"/>
</dbReference>
<dbReference type="GO" id="GO:0043531">
    <property type="term" value="F:ADP binding"/>
    <property type="evidence" value="ECO:0007669"/>
    <property type="project" value="InterPro"/>
</dbReference>
<dbReference type="Pfam" id="PF13374">
    <property type="entry name" value="TPR_10"/>
    <property type="match status" value="1"/>
</dbReference>
<evidence type="ECO:0000256" key="3">
    <source>
        <dbReference type="ARBA" id="ARBA00023125"/>
    </source>
</evidence>
<dbReference type="Gene3D" id="3.40.50.300">
    <property type="entry name" value="P-loop containing nucleotide triphosphate hydrolases"/>
    <property type="match status" value="1"/>
</dbReference>
<dbReference type="EMBL" id="VFPH01000002">
    <property type="protein sequence ID" value="TQM36865.1"/>
    <property type="molecule type" value="Genomic_DNA"/>
</dbReference>
<dbReference type="PANTHER" id="PTHR35807">
    <property type="entry name" value="TRANSCRIPTIONAL REGULATOR REDD-RELATED"/>
    <property type="match status" value="1"/>
</dbReference>
<keyword evidence="8" id="KW-1185">Reference proteome</keyword>
<dbReference type="InterPro" id="IPR003593">
    <property type="entry name" value="AAA+_ATPase"/>
</dbReference>
<dbReference type="SUPFAM" id="SSF46894">
    <property type="entry name" value="C-terminal effector domain of the bipartite response regulators"/>
    <property type="match status" value="1"/>
</dbReference>
<dbReference type="GO" id="GO:0000160">
    <property type="term" value="P:phosphorelay signal transduction system"/>
    <property type="evidence" value="ECO:0007669"/>
    <property type="project" value="InterPro"/>
</dbReference>
<dbReference type="PRINTS" id="PR00364">
    <property type="entry name" value="DISEASERSIST"/>
</dbReference>
<dbReference type="SMART" id="SM00382">
    <property type="entry name" value="AAA"/>
    <property type="match status" value="1"/>
</dbReference>
<accession>A0A543FSQ4</accession>
<dbReference type="GO" id="GO:0006355">
    <property type="term" value="P:regulation of DNA-templated transcription"/>
    <property type="evidence" value="ECO:0007669"/>
    <property type="project" value="InterPro"/>
</dbReference>
<keyword evidence="2" id="KW-0805">Transcription regulation</keyword>
<dbReference type="PANTHER" id="PTHR35807:SF1">
    <property type="entry name" value="TRANSCRIPTIONAL REGULATOR REDD"/>
    <property type="match status" value="1"/>
</dbReference>
<evidence type="ECO:0000259" key="6">
    <source>
        <dbReference type="PROSITE" id="PS51755"/>
    </source>
</evidence>
<dbReference type="Gene3D" id="1.25.40.10">
    <property type="entry name" value="Tetratricopeptide repeat domain"/>
    <property type="match status" value="3"/>
</dbReference>
<dbReference type="InterPro" id="IPR036388">
    <property type="entry name" value="WH-like_DNA-bd_sf"/>
</dbReference>
<dbReference type="GO" id="GO:0003677">
    <property type="term" value="F:DNA binding"/>
    <property type="evidence" value="ECO:0007669"/>
    <property type="project" value="UniProtKB-UniRule"/>
</dbReference>
<dbReference type="OrthoDB" id="4329304at2"/>
<protein>
    <submittedName>
        <fullName evidence="7">DNA-binding SARP family transcriptional activator</fullName>
    </submittedName>
</protein>
<feature type="domain" description="OmpR/PhoB-type" evidence="6">
    <location>
        <begin position="1"/>
        <end position="95"/>
    </location>
</feature>
<evidence type="ECO:0000256" key="1">
    <source>
        <dbReference type="ARBA" id="ARBA00005820"/>
    </source>
</evidence>
<dbReference type="SMART" id="SM00862">
    <property type="entry name" value="Trans_reg_C"/>
    <property type="match status" value="1"/>
</dbReference>
<keyword evidence="4" id="KW-0804">Transcription</keyword>
<organism evidence="7 8">
    <name type="scientific">Pseudonocardia cypriaca</name>
    <dbReference type="NCBI Taxonomy" id="882449"/>
    <lineage>
        <taxon>Bacteria</taxon>
        <taxon>Bacillati</taxon>
        <taxon>Actinomycetota</taxon>
        <taxon>Actinomycetes</taxon>
        <taxon>Pseudonocardiales</taxon>
        <taxon>Pseudonocardiaceae</taxon>
        <taxon>Pseudonocardia</taxon>
    </lineage>
</organism>